<organism evidence="4 5">
    <name type="scientific">Nocardiopsis rhodophaea</name>
    <dbReference type="NCBI Taxonomy" id="280238"/>
    <lineage>
        <taxon>Bacteria</taxon>
        <taxon>Bacillati</taxon>
        <taxon>Actinomycetota</taxon>
        <taxon>Actinomycetes</taxon>
        <taxon>Streptosporangiales</taxon>
        <taxon>Nocardiopsidaceae</taxon>
        <taxon>Nocardiopsis</taxon>
    </lineage>
</organism>
<comment type="caution">
    <text evidence="4">The sequence shown here is derived from an EMBL/GenBank/DDBJ whole genome shotgun (WGS) entry which is preliminary data.</text>
</comment>
<comment type="similarity">
    <text evidence="2">Belongs to the CDP-alcohol phosphatidyltransferase class-I family.</text>
</comment>
<evidence type="ECO:0000256" key="1">
    <source>
        <dbReference type="ARBA" id="ARBA00022679"/>
    </source>
</evidence>
<keyword evidence="5" id="KW-1185">Reference proteome</keyword>
<dbReference type="EMBL" id="BAAAPC010000005">
    <property type="protein sequence ID" value="GAA1990320.1"/>
    <property type="molecule type" value="Genomic_DNA"/>
</dbReference>
<reference evidence="4 5" key="1">
    <citation type="journal article" date="2019" name="Int. J. Syst. Evol. Microbiol.">
        <title>The Global Catalogue of Microorganisms (GCM) 10K type strain sequencing project: providing services to taxonomists for standard genome sequencing and annotation.</title>
        <authorList>
            <consortium name="The Broad Institute Genomics Platform"/>
            <consortium name="The Broad Institute Genome Sequencing Center for Infectious Disease"/>
            <person name="Wu L."/>
            <person name="Ma J."/>
        </authorList>
    </citation>
    <scope>NUCLEOTIDE SEQUENCE [LARGE SCALE GENOMIC DNA]</scope>
    <source>
        <strain evidence="4 5">JCM 15313</strain>
    </source>
</reference>
<dbReference type="InterPro" id="IPR043130">
    <property type="entry name" value="CDP-OH_PTrfase_TM_dom"/>
</dbReference>
<gene>
    <name evidence="4" type="ORF">GCM10009799_15320</name>
</gene>
<sequence length="298" mass="31956">MREGSHPPDVASGKREQKDVTEFRFAEVRMGAGNGSSRRRTDALLNDLREGGWRPRAWAAFAARATASSAREAARRPRAAVEATALHAALLWAARDRCGRARTAASWLLAITHLGMLEGRTRLSAADALTLLRANLPALSDSAWTGPAALVTDFLDGRLARGTGTASPFGAYADALADASFWIPYALRHEPDPRWRGALIAAWALPLAGATVAAFARGRMVDVPRIRGLHPATAIEAAIIARRFLRGCAPGSSRNRLRPALAPGSQGRYDEHRTSRPAPCATARESEGRAGKSARYVP</sequence>
<dbReference type="Pfam" id="PF01066">
    <property type="entry name" value="CDP-OH_P_transf"/>
    <property type="match status" value="1"/>
</dbReference>
<dbReference type="PROSITE" id="PS00379">
    <property type="entry name" value="CDP_ALCOHOL_P_TRANSF"/>
    <property type="match status" value="1"/>
</dbReference>
<evidence type="ECO:0000313" key="5">
    <source>
        <dbReference type="Proteomes" id="UP001501585"/>
    </source>
</evidence>
<keyword evidence="1 2" id="KW-0808">Transferase</keyword>
<accession>A0ABN2SRJ7</accession>
<evidence type="ECO:0000313" key="4">
    <source>
        <dbReference type="EMBL" id="GAA1990320.1"/>
    </source>
</evidence>
<dbReference type="Proteomes" id="UP001501585">
    <property type="component" value="Unassembled WGS sequence"/>
</dbReference>
<dbReference type="Gene3D" id="1.20.120.1760">
    <property type="match status" value="1"/>
</dbReference>
<dbReference type="InterPro" id="IPR048254">
    <property type="entry name" value="CDP_ALCOHOL_P_TRANSF_CS"/>
</dbReference>
<evidence type="ECO:0000256" key="3">
    <source>
        <dbReference type="SAM" id="MobiDB-lite"/>
    </source>
</evidence>
<evidence type="ECO:0008006" key="6">
    <source>
        <dbReference type="Google" id="ProtNLM"/>
    </source>
</evidence>
<name>A0ABN2SRJ7_9ACTN</name>
<feature type="region of interest" description="Disordered" evidence="3">
    <location>
        <begin position="255"/>
        <end position="298"/>
    </location>
</feature>
<protein>
    <recommendedName>
        <fullName evidence="6">CDP-alcohol phosphatidyltransferase family protein</fullName>
    </recommendedName>
</protein>
<evidence type="ECO:0000256" key="2">
    <source>
        <dbReference type="RuleBase" id="RU003750"/>
    </source>
</evidence>
<dbReference type="InterPro" id="IPR000462">
    <property type="entry name" value="CDP-OH_P_trans"/>
</dbReference>
<proteinExistence type="inferred from homology"/>